<accession>A0A558J678</accession>
<dbReference type="Proteomes" id="UP000317288">
    <property type="component" value="Unassembled WGS sequence"/>
</dbReference>
<comment type="caution">
    <text evidence="2">The sequence shown here is derived from an EMBL/GenBank/DDBJ whole genome shotgun (WGS) entry which is preliminary data.</text>
</comment>
<proteinExistence type="predicted"/>
<keyword evidence="1" id="KW-0472">Membrane</keyword>
<sequence>MALSLPNAKTLFVDTGPRLVLGGIFLIGAIDGFWYIFTGSHLIHPPTSVDGLAFEAALKEVGFFWPLMKVIELIGASLLLSNRAPALGLALLAPVMAVIVAFHVVLNPAGLPLAAILVATGGMTLWAQFERFKPLTASGTPKNPTNDADGQYP</sequence>
<dbReference type="AlphaFoldDB" id="A0A558J678"/>
<dbReference type="EMBL" id="VNFE01000004">
    <property type="protein sequence ID" value="TVU89054.1"/>
    <property type="molecule type" value="Genomic_DNA"/>
</dbReference>
<organism evidence="2 3">
    <name type="scientific">Vreelandella titanicae</name>
    <dbReference type="NCBI Taxonomy" id="664683"/>
    <lineage>
        <taxon>Bacteria</taxon>
        <taxon>Pseudomonadati</taxon>
        <taxon>Pseudomonadota</taxon>
        <taxon>Gammaproteobacteria</taxon>
        <taxon>Oceanospirillales</taxon>
        <taxon>Halomonadaceae</taxon>
        <taxon>Vreelandella</taxon>
    </lineage>
</organism>
<gene>
    <name evidence="2" type="ORF">FQP89_13610</name>
</gene>
<feature type="transmembrane region" description="Helical" evidence="1">
    <location>
        <begin position="87"/>
        <end position="105"/>
    </location>
</feature>
<evidence type="ECO:0000256" key="1">
    <source>
        <dbReference type="SAM" id="Phobius"/>
    </source>
</evidence>
<feature type="transmembrane region" description="Helical" evidence="1">
    <location>
        <begin position="111"/>
        <end position="129"/>
    </location>
</feature>
<evidence type="ECO:0000313" key="2">
    <source>
        <dbReference type="EMBL" id="TVU89054.1"/>
    </source>
</evidence>
<evidence type="ECO:0000313" key="3">
    <source>
        <dbReference type="Proteomes" id="UP000317288"/>
    </source>
</evidence>
<feature type="transmembrane region" description="Helical" evidence="1">
    <location>
        <begin position="63"/>
        <end position="80"/>
    </location>
</feature>
<protein>
    <recommendedName>
        <fullName evidence="4">DoxX family protein</fullName>
    </recommendedName>
</protein>
<keyword evidence="1" id="KW-0812">Transmembrane</keyword>
<evidence type="ECO:0008006" key="4">
    <source>
        <dbReference type="Google" id="ProtNLM"/>
    </source>
</evidence>
<reference evidence="2 3" key="1">
    <citation type="submission" date="2019-07" db="EMBL/GenBank/DDBJ databases">
        <title>Diversity of Bacteria from Kongsfjorden, Arctic.</title>
        <authorList>
            <person name="Yu Y."/>
        </authorList>
    </citation>
    <scope>NUCLEOTIDE SEQUENCE [LARGE SCALE GENOMIC DNA]</scope>
    <source>
        <strain evidence="2 3">SM1922</strain>
    </source>
</reference>
<feature type="transmembrane region" description="Helical" evidence="1">
    <location>
        <begin position="20"/>
        <end position="43"/>
    </location>
</feature>
<name>A0A558J678_9GAMM</name>
<keyword evidence="1" id="KW-1133">Transmembrane helix</keyword>
<dbReference type="RefSeq" id="WP_144811903.1">
    <property type="nucleotide sequence ID" value="NZ_VNFE01000004.1"/>
</dbReference>